<keyword evidence="9" id="KW-0119">Carbohydrate metabolism</keyword>
<dbReference type="EC" id="3.2.1.14" evidence="3"/>
<organism evidence="17 18">
    <name type="scientific">Monilinia vaccinii-corymbosi</name>
    <dbReference type="NCBI Taxonomy" id="61207"/>
    <lineage>
        <taxon>Eukaryota</taxon>
        <taxon>Fungi</taxon>
        <taxon>Dikarya</taxon>
        <taxon>Ascomycota</taxon>
        <taxon>Pezizomycotina</taxon>
        <taxon>Leotiomycetes</taxon>
        <taxon>Helotiales</taxon>
        <taxon>Sclerotiniaceae</taxon>
        <taxon>Monilinia</taxon>
    </lineage>
</organism>
<sequence length="470" mass="51586">MARVDLYIKKIRPVFLIFAFFFNVSKARIPSPVLTEHSNVALYWGQGGDQKDLLHFCEQSTVDIIILSFVHRFPAQGNGWPGTNFGNFCKGSGIPGVLDVYHGPGNDSSKDQLLSYCPRISAAIPICQGVYGKKIILSLGGGAPGYELVGAAEGEAFADFLWGAFGPQTRKWLDDGLPRPFDGPNDLPVELDGFDFDIELPAKDKQVGYIAMIERLRSHYVGADKQYLITGAPQCIVPDANIGEMIAKTKFDILFLQFYNTPWCSVRSWVNANPNYLKIGVEKFSNFSYNKWADFLVGTASANARLYIGIFGGPGDSQDYLNVAEMFSLMKAYYCRENFGGVMMWDATSAEENVGPNGTYYQAAKSILLEYKNSPGLCCNSSVMPDETSPAKCIPTGRTETVIKPTPIPIQPNMTTECYFYHLVKNGDTCESIAKTANISITDLHTWNPALGGDTCSGLSPGYHLCVGVI</sequence>
<gene>
    <name evidence="17" type="ORF">DSL72_005405</name>
</gene>
<dbReference type="PROSITE" id="PS51910">
    <property type="entry name" value="GH18_2"/>
    <property type="match status" value="1"/>
</dbReference>
<dbReference type="EMBL" id="CP063408">
    <property type="protein sequence ID" value="QSZ33833.1"/>
    <property type="molecule type" value="Genomic_DNA"/>
</dbReference>
<evidence type="ECO:0000256" key="11">
    <source>
        <dbReference type="ARBA" id="ARBA00023295"/>
    </source>
</evidence>
<name>A0A8A3PFK5_9HELO</name>
<keyword evidence="10" id="KW-0449">Lipoprotein</keyword>
<keyword evidence="18" id="KW-1185">Reference proteome</keyword>
<accession>A0A8A3PFK5</accession>
<proteinExistence type="inferred from homology"/>
<dbReference type="CDD" id="cd00118">
    <property type="entry name" value="LysM"/>
    <property type="match status" value="1"/>
</dbReference>
<dbReference type="AlphaFoldDB" id="A0A8A3PFK5"/>
<dbReference type="InterPro" id="IPR050542">
    <property type="entry name" value="Glycosyl_Hydrlase18_Chitinase"/>
</dbReference>
<keyword evidence="5" id="KW-0336">GPI-anchor</keyword>
<dbReference type="Gene3D" id="3.10.350.10">
    <property type="entry name" value="LysM domain"/>
    <property type="match status" value="1"/>
</dbReference>
<dbReference type="PANTHER" id="PTHR45708">
    <property type="entry name" value="ENDOCHITINASE"/>
    <property type="match status" value="1"/>
</dbReference>
<evidence type="ECO:0000256" key="1">
    <source>
        <dbReference type="ARBA" id="ARBA00000822"/>
    </source>
</evidence>
<dbReference type="GO" id="GO:0005576">
    <property type="term" value="C:extracellular region"/>
    <property type="evidence" value="ECO:0007669"/>
    <property type="project" value="TreeGrafter"/>
</dbReference>
<comment type="subcellular location">
    <subcellularLocation>
        <location evidence="2">Cell membrane</location>
        <topology evidence="2">Lipid-anchor</topology>
        <topology evidence="2">GPI-anchor</topology>
    </subcellularLocation>
</comment>
<dbReference type="SUPFAM" id="SSF54106">
    <property type="entry name" value="LysM domain"/>
    <property type="match status" value="1"/>
</dbReference>
<evidence type="ECO:0000256" key="8">
    <source>
        <dbReference type="ARBA" id="ARBA00023136"/>
    </source>
</evidence>
<keyword evidence="4" id="KW-1003">Cell membrane</keyword>
<keyword evidence="7" id="KW-0146">Chitin degradation</keyword>
<evidence type="ECO:0000313" key="17">
    <source>
        <dbReference type="EMBL" id="QSZ33833.1"/>
    </source>
</evidence>
<dbReference type="GO" id="GO:0008843">
    <property type="term" value="F:endochitinase activity"/>
    <property type="evidence" value="ECO:0007669"/>
    <property type="project" value="UniProtKB-EC"/>
</dbReference>
<evidence type="ECO:0000259" key="15">
    <source>
        <dbReference type="PROSITE" id="PS51782"/>
    </source>
</evidence>
<evidence type="ECO:0000256" key="12">
    <source>
        <dbReference type="ARBA" id="ARBA00023326"/>
    </source>
</evidence>
<evidence type="ECO:0000256" key="3">
    <source>
        <dbReference type="ARBA" id="ARBA00012729"/>
    </source>
</evidence>
<dbReference type="SMART" id="SM00257">
    <property type="entry name" value="LysM"/>
    <property type="match status" value="1"/>
</dbReference>
<protein>
    <recommendedName>
        <fullName evidence="3">chitinase</fullName>
        <ecNumber evidence="3">3.2.1.14</ecNumber>
    </recommendedName>
</protein>
<keyword evidence="6 13" id="KW-0378">Hydrolase</keyword>
<dbReference type="InterPro" id="IPR001223">
    <property type="entry name" value="Glyco_hydro18_cat"/>
</dbReference>
<dbReference type="InterPro" id="IPR018392">
    <property type="entry name" value="LysM"/>
</dbReference>
<dbReference type="Pfam" id="PF01476">
    <property type="entry name" value="LysM"/>
    <property type="match status" value="1"/>
</dbReference>
<evidence type="ECO:0000256" key="13">
    <source>
        <dbReference type="RuleBase" id="RU000489"/>
    </source>
</evidence>
<dbReference type="GO" id="GO:0000272">
    <property type="term" value="P:polysaccharide catabolic process"/>
    <property type="evidence" value="ECO:0007669"/>
    <property type="project" value="UniProtKB-KW"/>
</dbReference>
<evidence type="ECO:0000256" key="10">
    <source>
        <dbReference type="ARBA" id="ARBA00023288"/>
    </source>
</evidence>
<dbReference type="Gene3D" id="3.20.20.80">
    <property type="entry name" value="Glycosidases"/>
    <property type="match status" value="1"/>
</dbReference>
<dbReference type="GO" id="GO:0005886">
    <property type="term" value="C:plasma membrane"/>
    <property type="evidence" value="ECO:0007669"/>
    <property type="project" value="UniProtKB-SubCell"/>
</dbReference>
<dbReference type="PROSITE" id="PS51782">
    <property type="entry name" value="LYSM"/>
    <property type="match status" value="1"/>
</dbReference>
<dbReference type="InterPro" id="IPR017853">
    <property type="entry name" value="GH"/>
</dbReference>
<dbReference type="InterPro" id="IPR036779">
    <property type="entry name" value="LysM_dom_sf"/>
</dbReference>
<reference evidence="17" key="1">
    <citation type="submission" date="2020-10" db="EMBL/GenBank/DDBJ databases">
        <title>Genome Sequence of Monilinia vaccinii-corymbosi Sheds Light on Mummy Berry Disease Infection of Blueberry and Mating Type.</title>
        <authorList>
            <person name="Yow A.G."/>
            <person name="Zhang Y."/>
            <person name="Bansal K."/>
            <person name="Eacker S.M."/>
            <person name="Sullivan S."/>
            <person name="Liachko I."/>
            <person name="Cubeta M.A."/>
            <person name="Rollins J.A."/>
            <person name="Ashrafi H."/>
        </authorList>
    </citation>
    <scope>NUCLEOTIDE SEQUENCE</scope>
    <source>
        <strain evidence="17">RL-1</strain>
    </source>
</reference>
<dbReference type="Pfam" id="PF00704">
    <property type="entry name" value="Glyco_hydro_18"/>
    <property type="match status" value="1"/>
</dbReference>
<dbReference type="SUPFAM" id="SSF51445">
    <property type="entry name" value="(Trans)glycosidases"/>
    <property type="match status" value="1"/>
</dbReference>
<dbReference type="InterPro" id="IPR001579">
    <property type="entry name" value="Glyco_hydro_18_chit_AS"/>
</dbReference>
<dbReference type="GO" id="GO:0006032">
    <property type="term" value="P:chitin catabolic process"/>
    <property type="evidence" value="ECO:0007669"/>
    <property type="project" value="UniProtKB-KW"/>
</dbReference>
<dbReference type="PANTHER" id="PTHR45708:SF47">
    <property type="entry name" value="ENDOCHITINASE A"/>
    <property type="match status" value="1"/>
</dbReference>
<feature type="domain" description="GH18" evidence="16">
    <location>
        <begin position="38"/>
        <end position="371"/>
    </location>
</feature>
<evidence type="ECO:0000256" key="14">
    <source>
        <dbReference type="RuleBase" id="RU004453"/>
    </source>
</evidence>
<evidence type="ECO:0000259" key="16">
    <source>
        <dbReference type="PROSITE" id="PS51910"/>
    </source>
</evidence>
<evidence type="ECO:0000256" key="2">
    <source>
        <dbReference type="ARBA" id="ARBA00004609"/>
    </source>
</evidence>
<evidence type="ECO:0000256" key="5">
    <source>
        <dbReference type="ARBA" id="ARBA00022622"/>
    </source>
</evidence>
<keyword evidence="12" id="KW-0624">Polysaccharide degradation</keyword>
<keyword evidence="5" id="KW-0325">Glycoprotein</keyword>
<evidence type="ECO:0000256" key="9">
    <source>
        <dbReference type="ARBA" id="ARBA00023277"/>
    </source>
</evidence>
<comment type="similarity">
    <text evidence="14">Belongs to the glycosyl hydrolase 18 family.</text>
</comment>
<comment type="catalytic activity">
    <reaction evidence="1">
        <text>Random endo-hydrolysis of N-acetyl-beta-D-glucosaminide (1-&gt;4)-beta-linkages in chitin and chitodextrins.</text>
        <dbReference type="EC" id="3.2.1.14"/>
    </reaction>
</comment>
<dbReference type="OrthoDB" id="6020543at2759"/>
<dbReference type="Proteomes" id="UP000672032">
    <property type="component" value="Chromosome 4"/>
</dbReference>
<feature type="domain" description="LysM" evidence="15">
    <location>
        <begin position="420"/>
        <end position="467"/>
    </location>
</feature>
<evidence type="ECO:0000313" key="18">
    <source>
        <dbReference type="Proteomes" id="UP000672032"/>
    </source>
</evidence>
<keyword evidence="11 13" id="KW-0326">Glycosidase</keyword>
<evidence type="ECO:0000256" key="4">
    <source>
        <dbReference type="ARBA" id="ARBA00022475"/>
    </source>
</evidence>
<evidence type="ECO:0000256" key="6">
    <source>
        <dbReference type="ARBA" id="ARBA00022801"/>
    </source>
</evidence>
<evidence type="ECO:0000256" key="7">
    <source>
        <dbReference type="ARBA" id="ARBA00023024"/>
    </source>
</evidence>
<keyword evidence="8" id="KW-0472">Membrane</keyword>
<dbReference type="GO" id="GO:0098552">
    <property type="term" value="C:side of membrane"/>
    <property type="evidence" value="ECO:0007669"/>
    <property type="project" value="UniProtKB-KW"/>
</dbReference>
<dbReference type="PROSITE" id="PS01095">
    <property type="entry name" value="GH18_1"/>
    <property type="match status" value="1"/>
</dbReference>